<reference evidence="5 6" key="1">
    <citation type="submission" date="2019-02" db="EMBL/GenBank/DDBJ databases">
        <title>Genome sequencing of the rare red list fungi Phellinidium pouzarii.</title>
        <authorList>
            <person name="Buettner E."/>
            <person name="Kellner H."/>
        </authorList>
    </citation>
    <scope>NUCLEOTIDE SEQUENCE [LARGE SCALE GENOMIC DNA]</scope>
    <source>
        <strain evidence="5 6">DSM 108285</strain>
    </source>
</reference>
<keyword evidence="2 4" id="KW-0472">Membrane</keyword>
<dbReference type="GO" id="GO:0016020">
    <property type="term" value="C:membrane"/>
    <property type="evidence" value="ECO:0007669"/>
    <property type="project" value="UniProtKB-SubCell"/>
</dbReference>
<evidence type="ECO:0000256" key="2">
    <source>
        <dbReference type="ARBA" id="ARBA00023136"/>
    </source>
</evidence>
<protein>
    <recommendedName>
        <fullName evidence="7">Late embryogenesis abundant protein LEA-2 subgroup domain-containing protein</fullName>
    </recommendedName>
</protein>
<evidence type="ECO:0008006" key="7">
    <source>
        <dbReference type="Google" id="ProtNLM"/>
    </source>
</evidence>
<dbReference type="Gene3D" id="2.60.40.1820">
    <property type="match status" value="1"/>
</dbReference>
<comment type="subcellular location">
    <subcellularLocation>
        <location evidence="1">Membrane</location>
    </subcellularLocation>
</comment>
<evidence type="ECO:0000313" key="6">
    <source>
        <dbReference type="Proteomes" id="UP000308199"/>
    </source>
</evidence>
<evidence type="ECO:0000256" key="4">
    <source>
        <dbReference type="SAM" id="Phobius"/>
    </source>
</evidence>
<keyword evidence="4" id="KW-1133">Transmembrane helix</keyword>
<evidence type="ECO:0000256" key="1">
    <source>
        <dbReference type="ARBA" id="ARBA00004370"/>
    </source>
</evidence>
<feature type="compositionally biased region" description="Polar residues" evidence="3">
    <location>
        <begin position="1"/>
        <end position="17"/>
    </location>
</feature>
<dbReference type="SUPFAM" id="SSF117070">
    <property type="entry name" value="LEA14-like"/>
    <property type="match status" value="1"/>
</dbReference>
<feature type="region of interest" description="Disordered" evidence="3">
    <location>
        <begin position="1"/>
        <end position="87"/>
    </location>
</feature>
<dbReference type="Proteomes" id="UP000308199">
    <property type="component" value="Unassembled WGS sequence"/>
</dbReference>
<dbReference type="PANTHER" id="PTHR31234">
    <property type="entry name" value="LATE EMBRYOGENESIS ABUNDANT (LEA) HYDROXYPROLINE-RICH GLYCOPROTEIN FAMILY"/>
    <property type="match status" value="1"/>
</dbReference>
<evidence type="ECO:0000313" key="5">
    <source>
        <dbReference type="EMBL" id="THH10714.1"/>
    </source>
</evidence>
<feature type="compositionally biased region" description="Polar residues" evidence="3">
    <location>
        <begin position="32"/>
        <end position="42"/>
    </location>
</feature>
<keyword evidence="4" id="KW-0812">Transmembrane</keyword>
<dbReference type="PANTHER" id="PTHR31234:SF2">
    <property type="entry name" value="OS05G0199100 PROTEIN"/>
    <property type="match status" value="1"/>
</dbReference>
<dbReference type="GO" id="GO:0098542">
    <property type="term" value="P:defense response to other organism"/>
    <property type="evidence" value="ECO:0007669"/>
    <property type="project" value="InterPro"/>
</dbReference>
<comment type="caution">
    <text evidence="5">The sequence shown here is derived from an EMBL/GenBank/DDBJ whole genome shotgun (WGS) entry which is preliminary data.</text>
</comment>
<gene>
    <name evidence="5" type="ORF">EW145_g1160</name>
</gene>
<dbReference type="OrthoDB" id="20273at2759"/>
<keyword evidence="6" id="KW-1185">Reference proteome</keyword>
<sequence length="269" mass="29956">MSYSDPYYSSQPAQNFQAHRPYTDAPDYDPYNTHQQHPTYDQSGYADEDYAGATHAGDHVPGATNGREKSTYEDAFPPALRPPESTGAIRLWRKDQRSGLWNKGGRGKCCLRFCCCTLFIAVFLIISIVLTLAVWIRPPDITINQVGLTAANGSTFQVTSDSLNLNLGVNISVDNPNYFSVTFRDIKVNLTYPIDNMGVGGGEKDNVVFHSHTQTTFNFPFTLTYNLADDTNQDVLKDLLNKCGITGTKQDITVDYKITDFVRDDLAII</sequence>
<accession>A0A4S4LFM0</accession>
<dbReference type="AlphaFoldDB" id="A0A4S4LFM0"/>
<name>A0A4S4LFM0_9AGAM</name>
<organism evidence="5 6">
    <name type="scientific">Phellinidium pouzarii</name>
    <dbReference type="NCBI Taxonomy" id="167371"/>
    <lineage>
        <taxon>Eukaryota</taxon>
        <taxon>Fungi</taxon>
        <taxon>Dikarya</taxon>
        <taxon>Basidiomycota</taxon>
        <taxon>Agaricomycotina</taxon>
        <taxon>Agaricomycetes</taxon>
        <taxon>Hymenochaetales</taxon>
        <taxon>Hymenochaetaceae</taxon>
        <taxon>Phellinidium</taxon>
    </lineage>
</organism>
<dbReference type="InterPro" id="IPR044839">
    <property type="entry name" value="NDR1-like"/>
</dbReference>
<feature type="transmembrane region" description="Helical" evidence="4">
    <location>
        <begin position="110"/>
        <end position="136"/>
    </location>
</feature>
<evidence type="ECO:0000256" key="3">
    <source>
        <dbReference type="SAM" id="MobiDB-lite"/>
    </source>
</evidence>
<dbReference type="EMBL" id="SGPK01000029">
    <property type="protein sequence ID" value="THH10714.1"/>
    <property type="molecule type" value="Genomic_DNA"/>
</dbReference>
<proteinExistence type="predicted"/>